<comment type="caution">
    <text evidence="2">The sequence shown here is derived from an EMBL/GenBank/DDBJ whole genome shotgun (WGS) entry which is preliminary data.</text>
</comment>
<proteinExistence type="predicted"/>
<evidence type="ECO:0000313" key="2">
    <source>
        <dbReference type="EMBL" id="KAF7333742.1"/>
    </source>
</evidence>
<sequence length="189" mass="22300">MPGKLKVSRYPRRLVTEIYRNQVENCCWYNHSHHVHNTKAILWHDKQDALNRPARLIGRKRIPGRRDEYQWDGDEDEADFVDWEAEYRVPVQRAAHEMGLLDIARHAKPRRVAKASRVAPSLDPGVEDDEEREQSEELEYRSDSWDIESEDWGFLASDSEEEEWEELNGEKRAYEPPKSYSAALRGQPR</sequence>
<protein>
    <submittedName>
        <fullName evidence="2">Uncharacterized protein</fullName>
    </submittedName>
</protein>
<keyword evidence="3" id="KW-1185">Reference proteome</keyword>
<evidence type="ECO:0000256" key="1">
    <source>
        <dbReference type="SAM" id="MobiDB-lite"/>
    </source>
</evidence>
<accession>A0A8H6X3Z5</accession>
<dbReference type="AlphaFoldDB" id="A0A8H6X3Z5"/>
<dbReference type="Proteomes" id="UP000620124">
    <property type="component" value="Unassembled WGS sequence"/>
</dbReference>
<organism evidence="2 3">
    <name type="scientific">Mycena venus</name>
    <dbReference type="NCBI Taxonomy" id="2733690"/>
    <lineage>
        <taxon>Eukaryota</taxon>
        <taxon>Fungi</taxon>
        <taxon>Dikarya</taxon>
        <taxon>Basidiomycota</taxon>
        <taxon>Agaricomycotina</taxon>
        <taxon>Agaricomycetes</taxon>
        <taxon>Agaricomycetidae</taxon>
        <taxon>Agaricales</taxon>
        <taxon>Marasmiineae</taxon>
        <taxon>Mycenaceae</taxon>
        <taxon>Mycena</taxon>
    </lineage>
</organism>
<feature type="compositionally biased region" description="Acidic residues" evidence="1">
    <location>
        <begin position="125"/>
        <end position="137"/>
    </location>
</feature>
<dbReference type="OrthoDB" id="10596305at2759"/>
<reference evidence="2" key="1">
    <citation type="submission" date="2020-05" db="EMBL/GenBank/DDBJ databases">
        <title>Mycena genomes resolve the evolution of fungal bioluminescence.</title>
        <authorList>
            <person name="Tsai I.J."/>
        </authorList>
    </citation>
    <scope>NUCLEOTIDE SEQUENCE</scope>
    <source>
        <strain evidence="2">CCC161011</strain>
    </source>
</reference>
<feature type="compositionally biased region" description="Acidic residues" evidence="1">
    <location>
        <begin position="158"/>
        <end position="167"/>
    </location>
</feature>
<gene>
    <name evidence="2" type="ORF">MVEN_02330800</name>
</gene>
<name>A0A8H6X3Z5_9AGAR</name>
<dbReference type="EMBL" id="JACAZI010000028">
    <property type="protein sequence ID" value="KAF7333742.1"/>
    <property type="molecule type" value="Genomic_DNA"/>
</dbReference>
<feature type="region of interest" description="Disordered" evidence="1">
    <location>
        <begin position="112"/>
        <end position="189"/>
    </location>
</feature>
<evidence type="ECO:0000313" key="3">
    <source>
        <dbReference type="Proteomes" id="UP000620124"/>
    </source>
</evidence>